<keyword evidence="3" id="KW-1185">Reference proteome</keyword>
<proteinExistence type="predicted"/>
<protein>
    <submittedName>
        <fullName evidence="2">Uncharacterized protein</fullName>
    </submittedName>
</protein>
<evidence type="ECO:0000313" key="3">
    <source>
        <dbReference type="Proteomes" id="UP000324222"/>
    </source>
</evidence>
<comment type="caution">
    <text evidence="2">The sequence shown here is derived from an EMBL/GenBank/DDBJ whole genome shotgun (WGS) entry which is preliminary data.</text>
</comment>
<dbReference type="AlphaFoldDB" id="A0A5B7FDT4"/>
<gene>
    <name evidence="2" type="ORF">E2C01_036281</name>
</gene>
<dbReference type="Proteomes" id="UP000324222">
    <property type="component" value="Unassembled WGS sequence"/>
</dbReference>
<sequence length="134" mass="14781">MKAAEQVKSEGKHSPPSVPPLTAALGRLLTHSLPVMLRLAARCCAKVSAKTETLNSHDMHSCTVRCVDTPPPVLPEQRNVTHNTHYTMYTNKRHQDSRTATTSTAQRHYRHSHGRTDAQPQDTSTGDGRTTSTQ</sequence>
<reference evidence="2 3" key="1">
    <citation type="submission" date="2019-05" db="EMBL/GenBank/DDBJ databases">
        <title>Another draft genome of Portunus trituberculatus and its Hox gene families provides insights of decapod evolution.</title>
        <authorList>
            <person name="Jeong J.-H."/>
            <person name="Song I."/>
            <person name="Kim S."/>
            <person name="Choi T."/>
            <person name="Kim D."/>
            <person name="Ryu S."/>
            <person name="Kim W."/>
        </authorList>
    </citation>
    <scope>NUCLEOTIDE SEQUENCE [LARGE SCALE GENOMIC DNA]</scope>
    <source>
        <tissue evidence="2">Muscle</tissue>
    </source>
</reference>
<evidence type="ECO:0000313" key="2">
    <source>
        <dbReference type="EMBL" id="MPC42654.1"/>
    </source>
</evidence>
<dbReference type="EMBL" id="VSRR010005519">
    <property type="protein sequence ID" value="MPC42654.1"/>
    <property type="molecule type" value="Genomic_DNA"/>
</dbReference>
<organism evidence="2 3">
    <name type="scientific">Portunus trituberculatus</name>
    <name type="common">Swimming crab</name>
    <name type="synonym">Neptunus trituberculatus</name>
    <dbReference type="NCBI Taxonomy" id="210409"/>
    <lineage>
        <taxon>Eukaryota</taxon>
        <taxon>Metazoa</taxon>
        <taxon>Ecdysozoa</taxon>
        <taxon>Arthropoda</taxon>
        <taxon>Crustacea</taxon>
        <taxon>Multicrustacea</taxon>
        <taxon>Malacostraca</taxon>
        <taxon>Eumalacostraca</taxon>
        <taxon>Eucarida</taxon>
        <taxon>Decapoda</taxon>
        <taxon>Pleocyemata</taxon>
        <taxon>Brachyura</taxon>
        <taxon>Eubrachyura</taxon>
        <taxon>Portunoidea</taxon>
        <taxon>Portunidae</taxon>
        <taxon>Portuninae</taxon>
        <taxon>Portunus</taxon>
    </lineage>
</organism>
<feature type="compositionally biased region" description="Low complexity" evidence="1">
    <location>
        <begin position="121"/>
        <end position="134"/>
    </location>
</feature>
<accession>A0A5B7FDT4</accession>
<evidence type="ECO:0000256" key="1">
    <source>
        <dbReference type="SAM" id="MobiDB-lite"/>
    </source>
</evidence>
<feature type="region of interest" description="Disordered" evidence="1">
    <location>
        <begin position="86"/>
        <end position="134"/>
    </location>
</feature>
<name>A0A5B7FDT4_PORTR</name>